<feature type="region of interest" description="Disordered" evidence="3">
    <location>
        <begin position="693"/>
        <end position="712"/>
    </location>
</feature>
<dbReference type="EMBL" id="VIIS01001223">
    <property type="protein sequence ID" value="KAF0300903.1"/>
    <property type="molecule type" value="Genomic_DNA"/>
</dbReference>
<name>A0A6A4W4R0_AMPAM</name>
<organism evidence="4 5">
    <name type="scientific">Amphibalanus amphitrite</name>
    <name type="common">Striped barnacle</name>
    <name type="synonym">Balanus amphitrite</name>
    <dbReference type="NCBI Taxonomy" id="1232801"/>
    <lineage>
        <taxon>Eukaryota</taxon>
        <taxon>Metazoa</taxon>
        <taxon>Ecdysozoa</taxon>
        <taxon>Arthropoda</taxon>
        <taxon>Crustacea</taxon>
        <taxon>Multicrustacea</taxon>
        <taxon>Cirripedia</taxon>
        <taxon>Thoracica</taxon>
        <taxon>Thoracicalcarea</taxon>
        <taxon>Balanomorpha</taxon>
        <taxon>Balanoidea</taxon>
        <taxon>Balanidae</taxon>
        <taxon>Amphibalaninae</taxon>
        <taxon>Amphibalanus</taxon>
    </lineage>
</organism>
<dbReference type="AlphaFoldDB" id="A0A6A4W4R0"/>
<feature type="compositionally biased region" description="Basic and acidic residues" evidence="3">
    <location>
        <begin position="69"/>
        <end position="81"/>
    </location>
</feature>
<feature type="region of interest" description="Disordered" evidence="3">
    <location>
        <begin position="26"/>
        <end position="135"/>
    </location>
</feature>
<dbReference type="Proteomes" id="UP000440578">
    <property type="component" value="Unassembled WGS sequence"/>
</dbReference>
<keyword evidence="5" id="KW-1185">Reference proteome</keyword>
<feature type="region of interest" description="Disordered" evidence="3">
    <location>
        <begin position="433"/>
        <end position="562"/>
    </location>
</feature>
<dbReference type="Gene3D" id="1.20.58.1880">
    <property type="match status" value="1"/>
</dbReference>
<dbReference type="PANTHER" id="PTHR21677:SF1">
    <property type="entry name" value="PROTEIN CRAMPED-LIKE"/>
    <property type="match status" value="1"/>
</dbReference>
<dbReference type="GO" id="GO:0003677">
    <property type="term" value="F:DNA binding"/>
    <property type="evidence" value="ECO:0007669"/>
    <property type="project" value="UniProtKB-KW"/>
</dbReference>
<feature type="compositionally biased region" description="Pro residues" evidence="3">
    <location>
        <begin position="393"/>
        <end position="412"/>
    </location>
</feature>
<feature type="region of interest" description="Disordered" evidence="3">
    <location>
        <begin position="936"/>
        <end position="970"/>
    </location>
</feature>
<accession>A0A6A4W4R0</accession>
<reference evidence="4 5" key="1">
    <citation type="submission" date="2019-07" db="EMBL/GenBank/DDBJ databases">
        <title>Draft genome assembly of a fouling barnacle, Amphibalanus amphitrite (Darwin, 1854): The first reference genome for Thecostraca.</title>
        <authorList>
            <person name="Kim W."/>
        </authorList>
    </citation>
    <scope>NUCLEOTIDE SEQUENCE [LARGE SCALE GENOMIC DNA]</scope>
    <source>
        <strain evidence="4">SNU_AA5</strain>
        <tissue evidence="4">Soma without cirri and trophi</tissue>
    </source>
</reference>
<proteinExistence type="predicted"/>
<evidence type="ECO:0000256" key="1">
    <source>
        <dbReference type="ARBA" id="ARBA00023125"/>
    </source>
</evidence>
<keyword evidence="1" id="KW-0238">DNA-binding</keyword>
<feature type="compositionally biased region" description="Polar residues" evidence="3">
    <location>
        <begin position="1032"/>
        <end position="1042"/>
    </location>
</feature>
<dbReference type="GO" id="GO:0003682">
    <property type="term" value="F:chromatin binding"/>
    <property type="evidence" value="ECO:0007669"/>
    <property type="project" value="InterPro"/>
</dbReference>
<dbReference type="InterPro" id="IPR055315">
    <property type="entry name" value="Cramped-like"/>
</dbReference>
<feature type="compositionally biased region" description="Basic and acidic residues" evidence="3">
    <location>
        <begin position="601"/>
        <end position="610"/>
    </location>
</feature>
<feature type="region of interest" description="Disordered" evidence="3">
    <location>
        <begin position="392"/>
        <end position="417"/>
    </location>
</feature>
<evidence type="ECO:0000256" key="2">
    <source>
        <dbReference type="ARBA" id="ARBA00023242"/>
    </source>
</evidence>
<comment type="caution">
    <text evidence="4">The sequence shown here is derived from an EMBL/GenBank/DDBJ whole genome shotgun (WGS) entry which is preliminary data.</text>
</comment>
<feature type="compositionally biased region" description="Basic and acidic residues" evidence="3">
    <location>
        <begin position="113"/>
        <end position="135"/>
    </location>
</feature>
<dbReference type="CDD" id="cd22249">
    <property type="entry name" value="UDM1_RNF168_RNF169-like"/>
    <property type="match status" value="1"/>
</dbReference>
<evidence type="ECO:0000256" key="3">
    <source>
        <dbReference type="SAM" id="MobiDB-lite"/>
    </source>
</evidence>
<evidence type="ECO:0000313" key="4">
    <source>
        <dbReference type="EMBL" id="KAF0300903.1"/>
    </source>
</evidence>
<keyword evidence="2" id="KW-0539">Nucleus</keyword>
<feature type="compositionally biased region" description="Pro residues" evidence="3">
    <location>
        <begin position="861"/>
        <end position="875"/>
    </location>
</feature>
<feature type="compositionally biased region" description="Basic and acidic residues" evidence="3">
    <location>
        <begin position="467"/>
        <end position="552"/>
    </location>
</feature>
<feature type="compositionally biased region" description="Pro residues" evidence="3">
    <location>
        <begin position="33"/>
        <end position="53"/>
    </location>
</feature>
<protein>
    <submittedName>
        <fullName evidence="4">Protein cramped-like</fullName>
    </submittedName>
</protein>
<sequence length="1064" mass="116875">MKKKAQLHYTVHIFWLSSHNETHVGSVIGAMDPPTPAPRPSTPPPPPPPPEPPVARRLSVRNTPTLRSARREQLAEAREETEAAAEPAEAPPEHESKDVKPSPARSACRKRARDTTEDDKKPEGPPEKSKRTWEKWSPSDKTVFFEALNDFGKNFQALQNYIAKKKMKNKAGQDQVRNRDQIRFFYYRTLNKISKYVQFPPDVKRSIQEIYLLVNYGELRKRIGMLNERSGQRLNELVYRGSTTVRLRGKTYRIRTPVCRALKKINRIQDPAEEPFVRLPARTQLELTPATNEAWYHVQSLSHNPRLRATLPLQYRLRTLVLALEKRWKTEADRALEKVCADEPAPVPARRLVLRATSDYKLSAQVIRPAPPAPVVNLSFERYQERMMLLSEPPAPRTPTPQPPTAPAPAPTTPDCGVRLSFENVLEELHSVSESAGAGSAGPKKAGDEVPSAGAKRESAGDEAESELSRQEEVKQKEARKQEEARQRQEEAKQKLEEARQKQEDARRRLRQERLRKQLEEAERRRDEEEQREEQERSRLEEERREAERTQRSELNTGWTAETAGTRTVGELYMMVNRPDTIKLQYFWLPKNVSLKQLNAEGKEETKEETNGTAPTAEVMPAEPAPFGEPSDQLKKWALQVAAARALTDTTASGADSEASRKVKMLTSMLAQLLNVARLAKIKTETRGRVFPAGPLVTTGTQTPPSMAHRPLPGREPLYYVASGPRRPGGPQEPGARRPIPIAPAMTRARPQLPAAGAGTDAGVMRPPLETALRTLPRSNNRAGRPGRKSQVVVQRMLPLVPRNQGGGGISMVNLRLVAGQTQTAGSFVPVSVPVPVSSAATPGITISMPVLDTGDTRAPAPNPPPPPPPPPPQPGGEEPAAPPVLHIPERSSTPESLPPPPESEFSLNGASSDVLMDVTLANSNSSFSGFLASFGRGGGDSSVLQTPTRPLCENSLPRPSPPASPRVWSEMGDFSLSSILGHLETSKPPSKESLSDPLAMTAEELVRHTPDSFGSLDLAEVDEPAAAAPASGSSQGLPTSFQLSDLIPAACEAPLASGQSPPT</sequence>
<gene>
    <name evidence="4" type="primary">CRAMP1_0</name>
    <name evidence="4" type="ORF">FJT64_026728</name>
</gene>
<dbReference type="GO" id="GO:0007389">
    <property type="term" value="P:pattern specification process"/>
    <property type="evidence" value="ECO:0007669"/>
    <property type="project" value="TreeGrafter"/>
</dbReference>
<feature type="compositionally biased region" description="Basic and acidic residues" evidence="3">
    <location>
        <begin position="91"/>
        <end position="100"/>
    </location>
</feature>
<dbReference type="OrthoDB" id="515799at2759"/>
<feature type="compositionally biased region" description="Low complexity" evidence="3">
    <location>
        <begin position="433"/>
        <end position="444"/>
    </location>
</feature>
<dbReference type="PANTHER" id="PTHR21677">
    <property type="entry name" value="CRAMPED PROTEIN"/>
    <property type="match status" value="1"/>
</dbReference>
<evidence type="ECO:0000313" key="5">
    <source>
        <dbReference type="Proteomes" id="UP000440578"/>
    </source>
</evidence>
<feature type="region of interest" description="Disordered" evidence="3">
    <location>
        <begin position="847"/>
        <end position="909"/>
    </location>
</feature>
<feature type="region of interest" description="Disordered" evidence="3">
    <location>
        <begin position="600"/>
        <end position="619"/>
    </location>
</feature>
<feature type="region of interest" description="Disordered" evidence="3">
    <location>
        <begin position="982"/>
        <end position="1042"/>
    </location>
</feature>
<dbReference type="GO" id="GO:0005634">
    <property type="term" value="C:nucleus"/>
    <property type="evidence" value="ECO:0007669"/>
    <property type="project" value="TreeGrafter"/>
</dbReference>